<keyword evidence="1" id="KW-1133">Transmembrane helix</keyword>
<evidence type="ECO:0000256" key="1">
    <source>
        <dbReference type="SAM" id="Phobius"/>
    </source>
</evidence>
<proteinExistence type="predicted"/>
<feature type="transmembrane region" description="Helical" evidence="1">
    <location>
        <begin position="42"/>
        <end position="62"/>
    </location>
</feature>
<dbReference type="Proteomes" id="UP001064933">
    <property type="component" value="Chromosome"/>
</dbReference>
<organism evidence="2 3">
    <name type="scientific">Roseateles amylovorans</name>
    <dbReference type="NCBI Taxonomy" id="2978473"/>
    <lineage>
        <taxon>Bacteria</taxon>
        <taxon>Pseudomonadati</taxon>
        <taxon>Pseudomonadota</taxon>
        <taxon>Betaproteobacteria</taxon>
        <taxon>Burkholderiales</taxon>
        <taxon>Sphaerotilaceae</taxon>
        <taxon>Roseateles</taxon>
    </lineage>
</organism>
<name>A0ABY6B9I0_9BURK</name>
<keyword evidence="1" id="KW-0812">Transmembrane</keyword>
<accession>A0ABY6B9I0</accession>
<reference evidence="2" key="1">
    <citation type="submission" date="2022-10" db="EMBL/GenBank/DDBJ databases">
        <title>Characterization and whole genome sequencing of a new Roseateles species, isolated from fresh water.</title>
        <authorList>
            <person name="Guliayeva D.Y."/>
            <person name="Akhremchuk A.E."/>
            <person name="Sikolenko M.A."/>
            <person name="Valentovich L.N."/>
            <person name="Sidarenka A.V."/>
        </authorList>
    </citation>
    <scope>NUCLEOTIDE SEQUENCE</scope>
    <source>
        <strain evidence="2">BIM B-1768</strain>
    </source>
</reference>
<keyword evidence="3" id="KW-1185">Reference proteome</keyword>
<keyword evidence="1" id="KW-0472">Membrane</keyword>
<dbReference type="EMBL" id="CP104562">
    <property type="protein sequence ID" value="UXH80571.1"/>
    <property type="molecule type" value="Genomic_DNA"/>
</dbReference>
<evidence type="ECO:0000313" key="2">
    <source>
        <dbReference type="EMBL" id="UXH80571.1"/>
    </source>
</evidence>
<gene>
    <name evidence="2" type="ORF">N4261_12140</name>
</gene>
<protein>
    <submittedName>
        <fullName evidence="2">Uncharacterized protein</fullName>
    </submittedName>
</protein>
<feature type="transmembrane region" description="Helical" evidence="1">
    <location>
        <begin position="74"/>
        <end position="94"/>
    </location>
</feature>
<dbReference type="RefSeq" id="WP_261760388.1">
    <property type="nucleotide sequence ID" value="NZ_CP104562.2"/>
</dbReference>
<evidence type="ECO:0000313" key="3">
    <source>
        <dbReference type="Proteomes" id="UP001064933"/>
    </source>
</evidence>
<sequence length="97" mass="9874">MNKSSSATASLSSTALSGVAGLMLGQVVLALALHHGRSIEGLGFAVVFLLAGAASVACFLTHRHQAQRPRDEPAPVSVWLIALALGVIASLWIAGSV</sequence>